<accession>A0A7H1MCJ7</accession>
<gene>
    <name evidence="1" type="ORF">H7A79_0226</name>
</gene>
<name>A0A7H1MCJ7_9NEIS</name>
<evidence type="ECO:0000313" key="1">
    <source>
        <dbReference type="EMBL" id="QNT59362.1"/>
    </source>
</evidence>
<evidence type="ECO:0000313" key="2">
    <source>
        <dbReference type="Proteomes" id="UP000516412"/>
    </source>
</evidence>
<dbReference type="KEGG" id="nmus:H7A79_0226"/>
<protein>
    <submittedName>
        <fullName evidence="1">Uncharacterized protein</fullName>
    </submittedName>
</protein>
<reference evidence="1" key="1">
    <citation type="submission" date="2024-06" db="EMBL/GenBank/DDBJ databases">
        <title>Complete Genome Sequence of mouse commensal type strain Neisseria musculi.</title>
        <authorList>
            <person name="Thapa E."/>
            <person name="Aluvathingal J."/>
            <person name="Nadendla S."/>
            <person name="Mehta A."/>
            <person name="Tettelin H."/>
            <person name="Weyand N.J."/>
        </authorList>
    </citation>
    <scope>NUCLEOTIDE SEQUENCE</scope>
    <source>
        <strain evidence="1">NW831</strain>
    </source>
</reference>
<dbReference type="Proteomes" id="UP000516412">
    <property type="component" value="Chromosome"/>
</dbReference>
<dbReference type="AlphaFoldDB" id="A0A7H1MCJ7"/>
<organism evidence="1 2">
    <name type="scientific">Neisseria musculi</name>
    <dbReference type="NCBI Taxonomy" id="1815583"/>
    <lineage>
        <taxon>Bacteria</taxon>
        <taxon>Pseudomonadati</taxon>
        <taxon>Pseudomonadota</taxon>
        <taxon>Betaproteobacteria</taxon>
        <taxon>Neisseriales</taxon>
        <taxon>Neisseriaceae</taxon>
        <taxon>Neisseria</taxon>
    </lineage>
</organism>
<dbReference type="EMBL" id="CP060414">
    <property type="protein sequence ID" value="QNT59362.1"/>
    <property type="molecule type" value="Genomic_DNA"/>
</dbReference>
<keyword evidence="2" id="KW-1185">Reference proteome</keyword>
<proteinExistence type="predicted"/>
<sequence length="72" mass="8125">MVNIFISCFGSAPLKESGFARRNGSKTGFFIAGGLPFYALCRKYGFAIKSTVKSCCCREKQRFTHIEVRMFL</sequence>